<proteinExistence type="predicted"/>
<comment type="caution">
    <text evidence="2">The sequence shown here is derived from an EMBL/GenBank/DDBJ whole genome shotgun (WGS) entry which is preliminary data.</text>
</comment>
<evidence type="ECO:0000313" key="2">
    <source>
        <dbReference type="EMBL" id="GMH96853.1"/>
    </source>
</evidence>
<dbReference type="Proteomes" id="UP001165160">
    <property type="component" value="Unassembled WGS sequence"/>
</dbReference>
<dbReference type="EMBL" id="BRXX01000190">
    <property type="protein sequence ID" value="GMH96853.1"/>
    <property type="molecule type" value="Genomic_DNA"/>
</dbReference>
<feature type="compositionally biased region" description="Basic and acidic residues" evidence="1">
    <location>
        <begin position="10"/>
        <end position="20"/>
    </location>
</feature>
<evidence type="ECO:0000256" key="1">
    <source>
        <dbReference type="SAM" id="MobiDB-lite"/>
    </source>
</evidence>
<organism evidence="2 3">
    <name type="scientific">Triparma verrucosa</name>
    <dbReference type="NCBI Taxonomy" id="1606542"/>
    <lineage>
        <taxon>Eukaryota</taxon>
        <taxon>Sar</taxon>
        <taxon>Stramenopiles</taxon>
        <taxon>Ochrophyta</taxon>
        <taxon>Bolidophyceae</taxon>
        <taxon>Parmales</taxon>
        <taxon>Triparmaceae</taxon>
        <taxon>Triparma</taxon>
    </lineage>
</organism>
<feature type="compositionally biased region" description="Basic and acidic residues" evidence="1">
    <location>
        <begin position="73"/>
        <end position="87"/>
    </location>
</feature>
<sequence>MFGWLRGKSNSRDAAVDKPRRPTTTQAKSPDNHSRRKVIRNPPGIHNTKNRLGIASPKRSPKQMPKQNSVSPGRDKRVQREREERVKKSLISPKKKNDDAEVHRQIMLTASIETELTLASEHFEYDHDDDDDDDDQDLPPMGVAAKTPPRNSVHTPTFGLSGRPKVLKYTPNTHTPNRLSSSQRKANRRNSIESAEQVMKLMGGDSAKKARAFRRRSVGAGDDYKLDVGLGEIGQDIGKRTPTSTQKRKGSRTFLPSSPSSHHLKRQGGTAKPRTPRRSDKGKKSTEIARARGQLHPPPQIDRQNSIVDSDHHHIYPPRLLTDIFASHEFLNSTLPGVPGCLRCVLLKTRGQKYPVKCENPVAVRVGADWNIKFCWQVKKEWNKKLLAEYSASQEEERLDKAKVKKAKKAKKPERLQEVVDKIKKKASDKKRKKVVKMDETVETAIYSKDDTEVTDSSDEEDTLIAFVNSVSDLMPGCGRKCTNTSMSKSRKSKDDDETSSIFSGDTTTCGSVSESESESDSDSSMSNTEYDTQQDNYKPIPQIKLRKVVKSALKPPVP</sequence>
<feature type="region of interest" description="Disordered" evidence="1">
    <location>
        <begin position="125"/>
        <end position="191"/>
    </location>
</feature>
<name>A0A9W7F0T3_9STRA</name>
<reference evidence="3" key="1">
    <citation type="journal article" date="2023" name="Commun. Biol.">
        <title>Genome analysis of Parmales, the sister group of diatoms, reveals the evolutionary specialization of diatoms from phago-mixotrophs to photoautotrophs.</title>
        <authorList>
            <person name="Ban H."/>
            <person name="Sato S."/>
            <person name="Yoshikawa S."/>
            <person name="Yamada K."/>
            <person name="Nakamura Y."/>
            <person name="Ichinomiya M."/>
            <person name="Sato N."/>
            <person name="Blanc-Mathieu R."/>
            <person name="Endo H."/>
            <person name="Kuwata A."/>
            <person name="Ogata H."/>
        </authorList>
    </citation>
    <scope>NUCLEOTIDE SEQUENCE [LARGE SCALE GENOMIC DNA]</scope>
    <source>
        <strain evidence="3">NIES 3699</strain>
    </source>
</reference>
<feature type="compositionally biased region" description="Polar residues" evidence="1">
    <location>
        <begin position="528"/>
        <end position="537"/>
    </location>
</feature>
<keyword evidence="3" id="KW-1185">Reference proteome</keyword>
<feature type="region of interest" description="Disordered" evidence="1">
    <location>
        <begin position="1"/>
        <end position="102"/>
    </location>
</feature>
<protein>
    <submittedName>
        <fullName evidence="2">Uncharacterized protein</fullName>
    </submittedName>
</protein>
<feature type="compositionally biased region" description="Basic and acidic residues" evidence="1">
    <location>
        <begin position="277"/>
        <end position="290"/>
    </location>
</feature>
<evidence type="ECO:0000313" key="3">
    <source>
        <dbReference type="Proteomes" id="UP001165160"/>
    </source>
</evidence>
<gene>
    <name evidence="2" type="ORF">TrVE_jg14167</name>
</gene>
<feature type="compositionally biased region" description="Polar residues" evidence="1">
    <location>
        <begin position="170"/>
        <end position="184"/>
    </location>
</feature>
<dbReference type="AlphaFoldDB" id="A0A9W7F0T3"/>
<feature type="region of interest" description="Disordered" evidence="1">
    <location>
        <begin position="234"/>
        <end position="302"/>
    </location>
</feature>
<accession>A0A9W7F0T3</accession>
<feature type="compositionally biased region" description="Polar residues" evidence="1">
    <location>
        <begin position="502"/>
        <end position="511"/>
    </location>
</feature>
<feature type="compositionally biased region" description="Acidic residues" evidence="1">
    <location>
        <begin position="126"/>
        <end position="137"/>
    </location>
</feature>
<feature type="region of interest" description="Disordered" evidence="1">
    <location>
        <begin position="478"/>
        <end position="544"/>
    </location>
</feature>